<reference evidence="1" key="1">
    <citation type="submission" date="2013-08" db="EMBL/GenBank/DDBJ databases">
        <authorList>
            <person name="Mendez C."/>
            <person name="Richter M."/>
            <person name="Ferrer M."/>
            <person name="Sanchez J."/>
        </authorList>
    </citation>
    <scope>NUCLEOTIDE SEQUENCE</scope>
</reference>
<evidence type="ECO:0000313" key="1">
    <source>
        <dbReference type="EMBL" id="EQD50415.1"/>
    </source>
</evidence>
<sequence length="84" mass="9402">SDPQGIVDRPRWAFPYTIYEKPSKIICESEELKDKIGEFYGKEKVRYKGFSSQFGHAQIVTMLPSGTVVGASDPRGDGISMPYL</sequence>
<accession>T1B867</accession>
<feature type="non-terminal residue" evidence="1">
    <location>
        <position position="1"/>
    </location>
</feature>
<gene>
    <name evidence="1" type="ORF">B1B_11246</name>
</gene>
<dbReference type="SUPFAM" id="SSF56235">
    <property type="entry name" value="N-terminal nucleophile aminohydrolases (Ntn hydrolases)"/>
    <property type="match status" value="1"/>
</dbReference>
<dbReference type="AlphaFoldDB" id="T1B867"/>
<dbReference type="GO" id="GO:0016740">
    <property type="term" value="F:transferase activity"/>
    <property type="evidence" value="ECO:0007669"/>
    <property type="project" value="UniProtKB-KW"/>
</dbReference>
<protein>
    <submittedName>
        <fullName evidence="1">Gamma-glutamyltransferase related protein</fullName>
    </submittedName>
</protein>
<organism evidence="1">
    <name type="scientific">mine drainage metagenome</name>
    <dbReference type="NCBI Taxonomy" id="410659"/>
    <lineage>
        <taxon>unclassified sequences</taxon>
        <taxon>metagenomes</taxon>
        <taxon>ecological metagenomes</taxon>
    </lineage>
</organism>
<name>T1B867_9ZZZZ</name>
<dbReference type="InterPro" id="IPR043137">
    <property type="entry name" value="GGT_ssub_C"/>
</dbReference>
<dbReference type="Gene3D" id="3.60.20.40">
    <property type="match status" value="1"/>
</dbReference>
<reference evidence="1" key="2">
    <citation type="journal article" date="2014" name="ISME J.">
        <title>Microbial stratification in low pH oxic and suboxic macroscopic growths along an acid mine drainage.</title>
        <authorList>
            <person name="Mendez-Garcia C."/>
            <person name="Mesa V."/>
            <person name="Sprenger R.R."/>
            <person name="Richter M."/>
            <person name="Diez M.S."/>
            <person name="Solano J."/>
            <person name="Bargiela R."/>
            <person name="Golyshina O.V."/>
            <person name="Manteca A."/>
            <person name="Ramos J.L."/>
            <person name="Gallego J.R."/>
            <person name="Llorente I."/>
            <person name="Martins Dos Santos V.A."/>
            <person name="Jensen O.N."/>
            <person name="Pelaez A.I."/>
            <person name="Sanchez J."/>
            <person name="Ferrer M."/>
        </authorList>
    </citation>
    <scope>NUCLEOTIDE SEQUENCE</scope>
</reference>
<dbReference type="EMBL" id="AUZY01007285">
    <property type="protein sequence ID" value="EQD50415.1"/>
    <property type="molecule type" value="Genomic_DNA"/>
</dbReference>
<dbReference type="InterPro" id="IPR029055">
    <property type="entry name" value="Ntn_hydrolases_N"/>
</dbReference>
<comment type="caution">
    <text evidence="1">The sequence shown here is derived from an EMBL/GenBank/DDBJ whole genome shotgun (WGS) entry which is preliminary data.</text>
</comment>
<keyword evidence="1" id="KW-0808">Transferase</keyword>
<proteinExistence type="predicted"/>